<dbReference type="Gene3D" id="3.40.630.10">
    <property type="entry name" value="Zn peptidases"/>
    <property type="match status" value="1"/>
</dbReference>
<name>A0A5B9QQ36_9BACT</name>
<keyword evidence="4" id="KW-1185">Reference proteome</keyword>
<evidence type="ECO:0000256" key="2">
    <source>
        <dbReference type="ARBA" id="ARBA00022801"/>
    </source>
</evidence>
<organism evidence="3 4">
    <name type="scientific">Roseimaritima ulvae</name>
    <dbReference type="NCBI Taxonomy" id="980254"/>
    <lineage>
        <taxon>Bacteria</taxon>
        <taxon>Pseudomonadati</taxon>
        <taxon>Planctomycetota</taxon>
        <taxon>Planctomycetia</taxon>
        <taxon>Pirellulales</taxon>
        <taxon>Pirellulaceae</taxon>
        <taxon>Roseimaritima</taxon>
    </lineage>
</organism>
<dbReference type="GO" id="GO:0046872">
    <property type="term" value="F:metal ion binding"/>
    <property type="evidence" value="ECO:0007669"/>
    <property type="project" value="UniProtKB-KW"/>
</dbReference>
<dbReference type="AlphaFoldDB" id="A0A5B9QQ36"/>
<keyword evidence="3" id="KW-0645">Protease</keyword>
<evidence type="ECO:0000313" key="4">
    <source>
        <dbReference type="Proteomes" id="UP000325286"/>
    </source>
</evidence>
<dbReference type="PANTHER" id="PTHR32481">
    <property type="entry name" value="AMINOPEPTIDASE"/>
    <property type="match status" value="1"/>
</dbReference>
<dbReference type="EMBL" id="CP042914">
    <property type="protein sequence ID" value="QEG41207.1"/>
    <property type="molecule type" value="Genomic_DNA"/>
</dbReference>
<dbReference type="InterPro" id="IPR051464">
    <property type="entry name" value="Peptidase_M42_aminopept"/>
</dbReference>
<accession>A0A5B9QQ36</accession>
<dbReference type="SUPFAM" id="SSF53187">
    <property type="entry name" value="Zn-dependent exopeptidases"/>
    <property type="match status" value="1"/>
</dbReference>
<sequence length="381" mass="42743">MIRWPPVNLDAPVPFFPKPFLPQNTPPVSVPHPPAALDDFLHLLRALVREPSVVGVEDSFFRVLRRELEEYKVTVSRYHGLLVVQGSQPDSLYLSAHVDRHGLLCTGPNEFQYAAFIAGNRGELTGDSISEQFMGLVAGRFRGQRVQAHVPYAGSYLGQGQIKESYVCPRRRNLIFEIEGLEFLQPGTPVSFLDRLQVSDQRISAQLDNVVSVAMLIELIRSGFQGTALFTAGEECGRSWRFAVEWFQRHDIQTDRLIVLDTSPFPTLDDLAEQDVVLRSKDSTAEFDAAVTEQLRAACEQLGIRYRLKDHYIEALNQTREKRLSLGRTELGRVIAATEGQVRGTTLQLPTSSYHTAQETAELRSVDAMLRLLRQLAGLNA</sequence>
<keyword evidence="1" id="KW-0479">Metal-binding</keyword>
<dbReference type="Pfam" id="PF05343">
    <property type="entry name" value="Peptidase_M42"/>
    <property type="match status" value="1"/>
</dbReference>
<keyword evidence="3" id="KW-0031">Aminopeptidase</keyword>
<dbReference type="KEGG" id="rul:UC8_32260"/>
<dbReference type="Proteomes" id="UP000325286">
    <property type="component" value="Chromosome"/>
</dbReference>
<evidence type="ECO:0000256" key="1">
    <source>
        <dbReference type="ARBA" id="ARBA00022723"/>
    </source>
</evidence>
<reference evidence="3 4" key="1">
    <citation type="submission" date="2019-08" db="EMBL/GenBank/DDBJ databases">
        <title>Deep-cultivation of Planctomycetes and their phenomic and genomic characterization uncovers novel biology.</title>
        <authorList>
            <person name="Wiegand S."/>
            <person name="Jogler M."/>
            <person name="Boedeker C."/>
            <person name="Pinto D."/>
            <person name="Vollmers J."/>
            <person name="Rivas-Marin E."/>
            <person name="Kohn T."/>
            <person name="Peeters S.H."/>
            <person name="Heuer A."/>
            <person name="Rast P."/>
            <person name="Oberbeckmann S."/>
            <person name="Bunk B."/>
            <person name="Jeske O."/>
            <person name="Meyerdierks A."/>
            <person name="Storesund J.E."/>
            <person name="Kallscheuer N."/>
            <person name="Luecker S."/>
            <person name="Lage O.M."/>
            <person name="Pohl T."/>
            <person name="Merkel B.J."/>
            <person name="Hornburger P."/>
            <person name="Mueller R.-W."/>
            <person name="Bruemmer F."/>
            <person name="Labrenz M."/>
            <person name="Spormann A.M."/>
            <person name="Op den Camp H."/>
            <person name="Overmann J."/>
            <person name="Amann R."/>
            <person name="Jetten M.S.M."/>
            <person name="Mascher T."/>
            <person name="Medema M.H."/>
            <person name="Devos D.P."/>
            <person name="Kaster A.-K."/>
            <person name="Ovreas L."/>
            <person name="Rohde M."/>
            <person name="Galperin M.Y."/>
            <person name="Jogler C."/>
        </authorList>
    </citation>
    <scope>NUCLEOTIDE SEQUENCE [LARGE SCALE GENOMIC DNA]</scope>
    <source>
        <strain evidence="3 4">UC8</strain>
    </source>
</reference>
<evidence type="ECO:0000313" key="3">
    <source>
        <dbReference type="EMBL" id="QEG41207.1"/>
    </source>
</evidence>
<protein>
    <submittedName>
        <fullName evidence="3">M42 glutamyl aminopeptidase</fullName>
    </submittedName>
</protein>
<proteinExistence type="predicted"/>
<gene>
    <name evidence="3" type="ORF">UC8_32260</name>
</gene>
<dbReference type="GO" id="GO:0004177">
    <property type="term" value="F:aminopeptidase activity"/>
    <property type="evidence" value="ECO:0007669"/>
    <property type="project" value="UniProtKB-KW"/>
</dbReference>
<dbReference type="PANTHER" id="PTHR32481:SF0">
    <property type="entry name" value="AMINOPEPTIDASE YPDE-RELATED"/>
    <property type="match status" value="1"/>
</dbReference>
<keyword evidence="2" id="KW-0378">Hydrolase</keyword>
<dbReference type="OrthoDB" id="5347391at2"/>
<dbReference type="InterPro" id="IPR008007">
    <property type="entry name" value="Peptidase_M42"/>
</dbReference>